<reference evidence="5 6" key="1">
    <citation type="submission" date="2016-10" db="EMBL/GenBank/DDBJ databases">
        <authorList>
            <person name="Varghese N."/>
            <person name="Submissions S."/>
        </authorList>
    </citation>
    <scope>NUCLEOTIDE SEQUENCE [LARGE SCALE GENOMIC DNA]</scope>
    <source>
        <strain evidence="5 6">DSM 16525</strain>
    </source>
</reference>
<dbReference type="Gene3D" id="1.10.357.10">
    <property type="entry name" value="Tetracycline Repressor, domain 2"/>
    <property type="match status" value="1"/>
</dbReference>
<dbReference type="PROSITE" id="PS50977">
    <property type="entry name" value="HTH_TETR_2"/>
    <property type="match status" value="1"/>
</dbReference>
<proteinExistence type="predicted"/>
<dbReference type="Pfam" id="PF00440">
    <property type="entry name" value="TetR_N"/>
    <property type="match status" value="1"/>
</dbReference>
<keyword evidence="1 2" id="KW-0238">DNA-binding</keyword>
<dbReference type="EMBL" id="FOIB01000012">
    <property type="protein sequence ID" value="SEU37274.1"/>
    <property type="molecule type" value="Genomic_DNA"/>
</dbReference>
<name>A0ABY1CTG4_MYXFU</name>
<dbReference type="InterPro" id="IPR001647">
    <property type="entry name" value="HTH_TetR"/>
</dbReference>
<evidence type="ECO:0000256" key="3">
    <source>
        <dbReference type="SAM" id="MobiDB-lite"/>
    </source>
</evidence>
<keyword evidence="6" id="KW-1185">Reference proteome</keyword>
<organism evidence="5 6">
    <name type="scientific">Myxococcus fulvus</name>
    <dbReference type="NCBI Taxonomy" id="33"/>
    <lineage>
        <taxon>Bacteria</taxon>
        <taxon>Pseudomonadati</taxon>
        <taxon>Myxococcota</taxon>
        <taxon>Myxococcia</taxon>
        <taxon>Myxococcales</taxon>
        <taxon>Cystobacterineae</taxon>
        <taxon>Myxococcaceae</taxon>
        <taxon>Myxococcus</taxon>
    </lineage>
</organism>
<evidence type="ECO:0000256" key="2">
    <source>
        <dbReference type="PROSITE-ProRule" id="PRU00335"/>
    </source>
</evidence>
<evidence type="ECO:0000259" key="4">
    <source>
        <dbReference type="PROSITE" id="PS50977"/>
    </source>
</evidence>
<feature type="region of interest" description="Disordered" evidence="3">
    <location>
        <begin position="1"/>
        <end position="29"/>
    </location>
</feature>
<dbReference type="PANTHER" id="PTHR30055:SF223">
    <property type="entry name" value="HTH-TYPE TRANSCRIPTIONAL REGULATOR UIDR"/>
    <property type="match status" value="1"/>
</dbReference>
<dbReference type="InterPro" id="IPR050109">
    <property type="entry name" value="HTH-type_TetR-like_transc_reg"/>
</dbReference>
<dbReference type="SUPFAM" id="SSF46689">
    <property type="entry name" value="Homeodomain-like"/>
    <property type="match status" value="1"/>
</dbReference>
<dbReference type="Proteomes" id="UP000183760">
    <property type="component" value="Unassembled WGS sequence"/>
</dbReference>
<feature type="DNA-binding region" description="H-T-H motif" evidence="2">
    <location>
        <begin position="52"/>
        <end position="71"/>
    </location>
</feature>
<evidence type="ECO:0000313" key="5">
    <source>
        <dbReference type="EMBL" id="SEU37274.1"/>
    </source>
</evidence>
<gene>
    <name evidence="5" type="ORF">SAMN05443572_11232</name>
</gene>
<evidence type="ECO:0000313" key="6">
    <source>
        <dbReference type="Proteomes" id="UP000183760"/>
    </source>
</evidence>
<dbReference type="InterPro" id="IPR009057">
    <property type="entry name" value="Homeodomain-like_sf"/>
</dbReference>
<protein>
    <submittedName>
        <fullName evidence="5">Transcriptional regulator, TetR family</fullName>
    </submittedName>
</protein>
<feature type="domain" description="HTH tetR-type" evidence="4">
    <location>
        <begin position="29"/>
        <end position="89"/>
    </location>
</feature>
<sequence length="213" mass="23407">MRARGEAAKPSRAVVTRMSETSSKKLPKAQRREQLLDVAVAVVREEGTDALTLGHLAERAGVSKPITYEHFQTRAGLLMALYERTDARQVAQLQEALERTRRKLEDVARVMSAAYMSCYTTSGPEHSAIAAALKGDGQMEAFHQGLLDQYVDFYQRTLGPFCDLPREALRQRCVAIIGAAEALSRDVLRGAVAESTAANTLASLIVSWLTSRK</sequence>
<dbReference type="PANTHER" id="PTHR30055">
    <property type="entry name" value="HTH-TYPE TRANSCRIPTIONAL REGULATOR RUTR"/>
    <property type="match status" value="1"/>
</dbReference>
<evidence type="ECO:0000256" key="1">
    <source>
        <dbReference type="ARBA" id="ARBA00023125"/>
    </source>
</evidence>
<comment type="caution">
    <text evidence="5">The sequence shown here is derived from an EMBL/GenBank/DDBJ whole genome shotgun (WGS) entry which is preliminary data.</text>
</comment>
<dbReference type="PRINTS" id="PR00455">
    <property type="entry name" value="HTHTETR"/>
</dbReference>
<accession>A0ABY1CTG4</accession>